<dbReference type="PROSITE" id="PS50011">
    <property type="entry name" value="PROTEIN_KINASE_DOM"/>
    <property type="match status" value="1"/>
</dbReference>
<dbReference type="SUPFAM" id="SSF56112">
    <property type="entry name" value="Protein kinase-like (PK-like)"/>
    <property type="match status" value="1"/>
</dbReference>
<keyword evidence="6" id="KW-0723">Serine/threonine-protein kinase</keyword>
<reference evidence="8 9" key="1">
    <citation type="journal article" date="2017" name="Genome Biol.">
        <title>New reference genome sequences of hot pepper reveal the massive evolution of plant disease-resistance genes by retroduplication.</title>
        <authorList>
            <person name="Kim S."/>
            <person name="Park J."/>
            <person name="Yeom S.I."/>
            <person name="Kim Y.M."/>
            <person name="Seo E."/>
            <person name="Kim K.T."/>
            <person name="Kim M.S."/>
            <person name="Lee J.M."/>
            <person name="Cheong K."/>
            <person name="Shin H.S."/>
            <person name="Kim S.B."/>
            <person name="Han K."/>
            <person name="Lee J."/>
            <person name="Park M."/>
            <person name="Lee H.A."/>
            <person name="Lee H.Y."/>
            <person name="Lee Y."/>
            <person name="Oh S."/>
            <person name="Lee J.H."/>
            <person name="Choi E."/>
            <person name="Choi E."/>
            <person name="Lee S.E."/>
            <person name="Jeon J."/>
            <person name="Kim H."/>
            <person name="Choi G."/>
            <person name="Song H."/>
            <person name="Lee J."/>
            <person name="Lee S.C."/>
            <person name="Kwon J.K."/>
            <person name="Lee H.Y."/>
            <person name="Koo N."/>
            <person name="Hong Y."/>
            <person name="Kim R.W."/>
            <person name="Kang W.H."/>
            <person name="Huh J.H."/>
            <person name="Kang B.C."/>
            <person name="Yang T.J."/>
            <person name="Lee Y.H."/>
            <person name="Bennetzen J.L."/>
            <person name="Choi D."/>
        </authorList>
    </citation>
    <scope>NUCLEOTIDE SEQUENCE [LARGE SCALE GENOMIC DNA]</scope>
    <source>
        <strain evidence="9">cv. PBC81</strain>
    </source>
</reference>
<sequence length="243" mass="27098">MHDFYGALHFDGSNLIGVGSSSSVYKTTLSSETVVAIKVLDLENEQVCKKFDTECEVMRNVRHRNLVPVITTCSSEYIRAFVLQYIVMLDAAMAIEYLHHGNETPIVHCDLKPSNILLDEDMVANVGDFGISKILAVRKSMAHTKTLGTLGFFYHNNASPNSRSEKAKFGLEGIVSTSGDVYSYGIMLMEVLTKRGPTDEEICNENLDLRKRITQSFSGTIMEVVDAIFFLRKNRSLLKVKSA</sequence>
<dbReference type="InterPro" id="IPR017441">
    <property type="entry name" value="Protein_kinase_ATP_BS"/>
</dbReference>
<comment type="similarity">
    <text evidence="6">Belongs to the protein kinase superfamily.</text>
</comment>
<evidence type="ECO:0000256" key="3">
    <source>
        <dbReference type="ARBA" id="ARBA00022777"/>
    </source>
</evidence>
<evidence type="ECO:0000256" key="6">
    <source>
        <dbReference type="RuleBase" id="RU000304"/>
    </source>
</evidence>
<keyword evidence="3" id="KW-0418">Kinase</keyword>
<reference evidence="9" key="2">
    <citation type="journal article" date="2017" name="J. Anim. Genet.">
        <title>Multiple reference genome sequences of hot pepper reveal the massive evolution of plant disease resistance genes by retroduplication.</title>
        <authorList>
            <person name="Kim S."/>
            <person name="Park J."/>
            <person name="Yeom S.-I."/>
            <person name="Kim Y.-M."/>
            <person name="Seo E."/>
            <person name="Kim K.-T."/>
            <person name="Kim M.-S."/>
            <person name="Lee J.M."/>
            <person name="Cheong K."/>
            <person name="Shin H.-S."/>
            <person name="Kim S.-B."/>
            <person name="Han K."/>
            <person name="Lee J."/>
            <person name="Park M."/>
            <person name="Lee H.-A."/>
            <person name="Lee H.-Y."/>
            <person name="Lee Y."/>
            <person name="Oh S."/>
            <person name="Lee J.H."/>
            <person name="Choi E."/>
            <person name="Choi E."/>
            <person name="Lee S.E."/>
            <person name="Jeon J."/>
            <person name="Kim H."/>
            <person name="Choi G."/>
            <person name="Song H."/>
            <person name="Lee J."/>
            <person name="Lee S.-C."/>
            <person name="Kwon J.-K."/>
            <person name="Lee H.-Y."/>
            <person name="Koo N."/>
            <person name="Hong Y."/>
            <person name="Kim R.W."/>
            <person name="Kang W.-H."/>
            <person name="Huh J.H."/>
            <person name="Kang B.-C."/>
            <person name="Yang T.-J."/>
            <person name="Lee Y.-H."/>
            <person name="Bennetzen J.L."/>
            <person name="Choi D."/>
        </authorList>
    </citation>
    <scope>NUCLEOTIDE SEQUENCE [LARGE SCALE GENOMIC DNA]</scope>
    <source>
        <strain evidence="9">cv. PBC81</strain>
    </source>
</reference>
<dbReference type="PANTHER" id="PTHR48055:SF52">
    <property type="entry name" value="PROTEIN KINASE DOMAIN-CONTAINING PROTEIN"/>
    <property type="match status" value="1"/>
</dbReference>
<accession>A0A2G2XA39</accession>
<dbReference type="InterPro" id="IPR011009">
    <property type="entry name" value="Kinase-like_dom_sf"/>
</dbReference>
<evidence type="ECO:0000256" key="5">
    <source>
        <dbReference type="PROSITE-ProRule" id="PRU10141"/>
    </source>
</evidence>
<keyword evidence="2 5" id="KW-0547">Nucleotide-binding</keyword>
<dbReference type="GO" id="GO:0004674">
    <property type="term" value="F:protein serine/threonine kinase activity"/>
    <property type="evidence" value="ECO:0007669"/>
    <property type="project" value="UniProtKB-KW"/>
</dbReference>
<dbReference type="Pfam" id="PF00069">
    <property type="entry name" value="Pkinase"/>
    <property type="match status" value="2"/>
</dbReference>
<dbReference type="InterPro" id="IPR008271">
    <property type="entry name" value="Ser/Thr_kinase_AS"/>
</dbReference>
<proteinExistence type="inferred from homology"/>
<dbReference type="PROSITE" id="PS00108">
    <property type="entry name" value="PROTEIN_KINASE_ST"/>
    <property type="match status" value="1"/>
</dbReference>
<gene>
    <name evidence="8" type="ORF">CQW23_08771</name>
</gene>
<dbReference type="GO" id="GO:0005524">
    <property type="term" value="F:ATP binding"/>
    <property type="evidence" value="ECO:0007669"/>
    <property type="project" value="UniProtKB-UniRule"/>
</dbReference>
<organism evidence="8 9">
    <name type="scientific">Capsicum baccatum</name>
    <name type="common">Peruvian pepper</name>
    <dbReference type="NCBI Taxonomy" id="33114"/>
    <lineage>
        <taxon>Eukaryota</taxon>
        <taxon>Viridiplantae</taxon>
        <taxon>Streptophyta</taxon>
        <taxon>Embryophyta</taxon>
        <taxon>Tracheophyta</taxon>
        <taxon>Spermatophyta</taxon>
        <taxon>Magnoliopsida</taxon>
        <taxon>eudicotyledons</taxon>
        <taxon>Gunneridae</taxon>
        <taxon>Pentapetalae</taxon>
        <taxon>asterids</taxon>
        <taxon>lamiids</taxon>
        <taxon>Solanales</taxon>
        <taxon>Solanaceae</taxon>
        <taxon>Solanoideae</taxon>
        <taxon>Capsiceae</taxon>
        <taxon>Capsicum</taxon>
    </lineage>
</organism>
<dbReference type="Proteomes" id="UP000224567">
    <property type="component" value="Unassembled WGS sequence"/>
</dbReference>
<keyword evidence="1" id="KW-0808">Transferase</keyword>
<name>A0A2G2XA39_CAPBA</name>
<evidence type="ECO:0000256" key="2">
    <source>
        <dbReference type="ARBA" id="ARBA00022741"/>
    </source>
</evidence>
<dbReference type="InterPro" id="IPR051564">
    <property type="entry name" value="LRR_receptor-like_kinase"/>
</dbReference>
<comment type="caution">
    <text evidence="8">The sequence shown here is derived from an EMBL/GenBank/DDBJ whole genome shotgun (WGS) entry which is preliminary data.</text>
</comment>
<dbReference type="EMBL" id="MLFT02000003">
    <property type="protein sequence ID" value="PHT54309.1"/>
    <property type="molecule type" value="Genomic_DNA"/>
</dbReference>
<feature type="binding site" evidence="5">
    <location>
        <position position="38"/>
    </location>
    <ligand>
        <name>ATP</name>
        <dbReference type="ChEBI" id="CHEBI:30616"/>
    </ligand>
</feature>
<dbReference type="PROSITE" id="PS00107">
    <property type="entry name" value="PROTEIN_KINASE_ATP"/>
    <property type="match status" value="1"/>
</dbReference>
<dbReference type="OrthoDB" id="1923451at2759"/>
<dbReference type="STRING" id="33114.A0A2G2XA39"/>
<keyword evidence="9" id="KW-1185">Reference proteome</keyword>
<evidence type="ECO:0000256" key="4">
    <source>
        <dbReference type="ARBA" id="ARBA00022840"/>
    </source>
</evidence>
<dbReference type="Gene3D" id="1.10.510.10">
    <property type="entry name" value="Transferase(Phosphotransferase) domain 1"/>
    <property type="match status" value="1"/>
</dbReference>
<dbReference type="AlphaFoldDB" id="A0A2G2XA39"/>
<protein>
    <recommendedName>
        <fullName evidence="7">Protein kinase domain-containing protein</fullName>
    </recommendedName>
</protein>
<dbReference type="GO" id="GO:0016020">
    <property type="term" value="C:membrane"/>
    <property type="evidence" value="ECO:0007669"/>
    <property type="project" value="TreeGrafter"/>
</dbReference>
<evidence type="ECO:0000313" key="8">
    <source>
        <dbReference type="EMBL" id="PHT54309.1"/>
    </source>
</evidence>
<keyword evidence="4 5" id="KW-0067">ATP-binding</keyword>
<dbReference type="Gene3D" id="3.30.200.20">
    <property type="entry name" value="Phosphorylase Kinase, domain 1"/>
    <property type="match status" value="1"/>
</dbReference>
<dbReference type="PANTHER" id="PTHR48055">
    <property type="entry name" value="LEUCINE-RICH REPEAT RECEPTOR PROTEIN KINASE EMS1"/>
    <property type="match status" value="1"/>
</dbReference>
<dbReference type="SMART" id="SM00220">
    <property type="entry name" value="S_TKc"/>
    <property type="match status" value="1"/>
</dbReference>
<dbReference type="InterPro" id="IPR000719">
    <property type="entry name" value="Prot_kinase_dom"/>
</dbReference>
<feature type="domain" description="Protein kinase" evidence="7">
    <location>
        <begin position="10"/>
        <end position="243"/>
    </location>
</feature>
<evidence type="ECO:0000313" key="9">
    <source>
        <dbReference type="Proteomes" id="UP000224567"/>
    </source>
</evidence>
<evidence type="ECO:0000259" key="7">
    <source>
        <dbReference type="PROSITE" id="PS50011"/>
    </source>
</evidence>
<evidence type="ECO:0000256" key="1">
    <source>
        <dbReference type="ARBA" id="ARBA00022679"/>
    </source>
</evidence>